<dbReference type="InterPro" id="IPR036388">
    <property type="entry name" value="WH-like_DNA-bd_sf"/>
</dbReference>
<dbReference type="GO" id="GO:0015074">
    <property type="term" value="P:DNA integration"/>
    <property type="evidence" value="ECO:0007669"/>
    <property type="project" value="InterPro"/>
</dbReference>
<dbReference type="Proteomes" id="UP000007488">
    <property type="component" value="Chromosome"/>
</dbReference>
<dbReference type="KEGG" id="sgy:Sgly_0096"/>
<evidence type="ECO:0000313" key="4">
    <source>
        <dbReference type="EMBL" id="ADY54469.1"/>
    </source>
</evidence>
<reference evidence="5" key="2">
    <citation type="submission" date="2011-02" db="EMBL/GenBank/DDBJ databases">
        <title>The complete genome of Syntrophobotulus glycolicus DSM 8271.</title>
        <authorList>
            <person name="Lucas S."/>
            <person name="Copeland A."/>
            <person name="Lapidus A."/>
            <person name="Bruce D."/>
            <person name="Goodwin L."/>
            <person name="Pitluck S."/>
            <person name="Kyrpides N."/>
            <person name="Mavromatis K."/>
            <person name="Pagani I."/>
            <person name="Ivanova N."/>
            <person name="Mikhailova N."/>
            <person name="Chertkov O."/>
            <person name="Held B."/>
            <person name="Detter J.C."/>
            <person name="Tapia R."/>
            <person name="Han C."/>
            <person name="Land M."/>
            <person name="Hauser L."/>
            <person name="Markowitz V."/>
            <person name="Cheng J.-F."/>
            <person name="Hugenholtz P."/>
            <person name="Woyke T."/>
            <person name="Wu D."/>
            <person name="Spring S."/>
            <person name="Schroeder M."/>
            <person name="Brambilla E."/>
            <person name="Klenk H.-P."/>
            <person name="Eisen J.A."/>
        </authorList>
    </citation>
    <scope>NUCLEOTIDE SEQUENCE [LARGE SCALE GENOMIC DNA]</scope>
    <source>
        <strain evidence="5">DSM 8271 / FlGlyR</strain>
    </source>
</reference>
<protein>
    <submittedName>
        <fullName evidence="4">Transposase protein</fullName>
    </submittedName>
</protein>
<gene>
    <name evidence="4" type="ordered locus">Sgly_0096</name>
</gene>
<dbReference type="InterPro" id="IPR036397">
    <property type="entry name" value="RNaseH_sf"/>
</dbReference>
<evidence type="ECO:0000256" key="2">
    <source>
        <dbReference type="SAM" id="Coils"/>
    </source>
</evidence>
<comment type="function">
    <text evidence="1">Involved in the transposition of the insertion sequence.</text>
</comment>
<keyword evidence="2" id="KW-0175">Coiled coil</keyword>
<sequence>MNKRNHYPAEFKTKVVLEVIQEASTVNEIAAKYGISPVVISRWKQEFLERAAEVFKKGPSDAEKELDKQQRHVAELERKVGQLTYEVDWLKKKNLSKLSEPTGRKSFVDRDNPRISVKRQAQLLSINRSSVYRRISEQKTLSDAELFVMRRIDEIHTGEPTWGYRTITTILRRDYGLLINRKRVRRILRDMGIYTIYPKPNLSKRYHSQYIRPYLLRKLEINRPDQVWGIDITYIRMKKGFMYLFVIIDWYSRYIVDYELSSTLDKSFVLSCLKRAMSHRKPEIINSDQGGHFTNPDYILLLESAGVKISMDGRGQCLDNARTERFFRTLKYDRIYVNEYATPRELRQMLNEYMKTYNTYRPHSSLAGVCPLDVYSKSKRIVAA</sequence>
<dbReference type="InterPro" id="IPR050900">
    <property type="entry name" value="Transposase_IS3/IS150/IS904"/>
</dbReference>
<dbReference type="InterPro" id="IPR001584">
    <property type="entry name" value="Integrase_cat-core"/>
</dbReference>
<dbReference type="Gene3D" id="1.10.10.10">
    <property type="entry name" value="Winged helix-like DNA-binding domain superfamily/Winged helix DNA-binding domain"/>
    <property type="match status" value="1"/>
</dbReference>
<dbReference type="Pfam" id="PF13276">
    <property type="entry name" value="HTH_21"/>
    <property type="match status" value="1"/>
</dbReference>
<keyword evidence="5" id="KW-1185">Reference proteome</keyword>
<dbReference type="eggNOG" id="COG2963">
    <property type="taxonomic scope" value="Bacteria"/>
</dbReference>
<dbReference type="HOGENOM" id="CLU_027402_36_1_9"/>
<dbReference type="RefSeq" id="WP_013623340.1">
    <property type="nucleotide sequence ID" value="NC_015172.1"/>
</dbReference>
<dbReference type="InterPro" id="IPR012337">
    <property type="entry name" value="RNaseH-like_sf"/>
</dbReference>
<feature type="domain" description="Integrase catalytic" evidence="3">
    <location>
        <begin position="220"/>
        <end position="379"/>
    </location>
</feature>
<dbReference type="InterPro" id="IPR002514">
    <property type="entry name" value="Transposase_8"/>
</dbReference>
<evidence type="ECO:0000313" key="5">
    <source>
        <dbReference type="Proteomes" id="UP000007488"/>
    </source>
</evidence>
<dbReference type="EMBL" id="CP002547">
    <property type="protein sequence ID" value="ADY54469.1"/>
    <property type="molecule type" value="Genomic_DNA"/>
</dbReference>
<evidence type="ECO:0000256" key="1">
    <source>
        <dbReference type="ARBA" id="ARBA00002286"/>
    </source>
</evidence>
<dbReference type="PANTHER" id="PTHR46889">
    <property type="entry name" value="TRANSPOSASE INSF FOR INSERTION SEQUENCE IS3B-RELATED"/>
    <property type="match status" value="1"/>
</dbReference>
<dbReference type="Gene3D" id="3.30.420.10">
    <property type="entry name" value="Ribonuclease H-like superfamily/Ribonuclease H"/>
    <property type="match status" value="1"/>
</dbReference>
<dbReference type="InterPro" id="IPR048020">
    <property type="entry name" value="Transpos_IS3"/>
</dbReference>
<dbReference type="GO" id="GO:0003677">
    <property type="term" value="F:DNA binding"/>
    <property type="evidence" value="ECO:0007669"/>
    <property type="project" value="InterPro"/>
</dbReference>
<dbReference type="InterPro" id="IPR025948">
    <property type="entry name" value="HTH-like_dom"/>
</dbReference>
<dbReference type="eggNOG" id="COG2801">
    <property type="taxonomic scope" value="Bacteria"/>
</dbReference>
<dbReference type="PROSITE" id="PS50994">
    <property type="entry name" value="INTEGRASE"/>
    <property type="match status" value="1"/>
</dbReference>
<dbReference type="Pfam" id="PF13333">
    <property type="entry name" value="rve_2"/>
    <property type="match status" value="1"/>
</dbReference>
<name>F0SVJ3_SYNGF</name>
<reference evidence="4 5" key="1">
    <citation type="journal article" date="2011" name="Stand. Genomic Sci.">
        <title>Complete genome sequence of Syntrophobotulus glycolicus type strain (FlGlyR).</title>
        <authorList>
            <person name="Han C."/>
            <person name="Mwirichia R."/>
            <person name="Chertkov O."/>
            <person name="Held B."/>
            <person name="Lapidus A."/>
            <person name="Nolan M."/>
            <person name="Lucas S."/>
            <person name="Hammon N."/>
            <person name="Deshpande S."/>
            <person name="Cheng J.F."/>
            <person name="Tapia R."/>
            <person name="Goodwin L."/>
            <person name="Pitluck S."/>
            <person name="Huntemann M."/>
            <person name="Liolios K."/>
            <person name="Ivanova N."/>
            <person name="Pagani I."/>
            <person name="Mavromatis K."/>
            <person name="Ovchinikova G."/>
            <person name="Pati A."/>
            <person name="Chen A."/>
            <person name="Palaniappan K."/>
            <person name="Land M."/>
            <person name="Hauser L."/>
            <person name="Brambilla E.M."/>
            <person name="Rohde M."/>
            <person name="Spring S."/>
            <person name="Sikorski J."/>
            <person name="Goker M."/>
            <person name="Woyke T."/>
            <person name="Bristow J."/>
            <person name="Eisen J.A."/>
            <person name="Markowitz V."/>
            <person name="Hugenholtz P."/>
            <person name="Kyrpides N.C."/>
            <person name="Klenk H.P."/>
            <person name="Detter J.C."/>
        </authorList>
    </citation>
    <scope>NUCLEOTIDE SEQUENCE [LARGE SCALE GENOMIC DNA]</scope>
    <source>
        <strain evidence="5">DSM 8271 / FlGlyR</strain>
    </source>
</reference>
<proteinExistence type="predicted"/>
<dbReference type="SUPFAM" id="SSF53098">
    <property type="entry name" value="Ribonuclease H-like"/>
    <property type="match status" value="1"/>
</dbReference>
<dbReference type="Pfam" id="PF00665">
    <property type="entry name" value="rve"/>
    <property type="match status" value="1"/>
</dbReference>
<dbReference type="PANTHER" id="PTHR46889:SF4">
    <property type="entry name" value="TRANSPOSASE INSO FOR INSERTION SEQUENCE ELEMENT IS911B-RELATED"/>
    <property type="match status" value="1"/>
</dbReference>
<dbReference type="OrthoDB" id="9813957at2"/>
<dbReference type="InterPro" id="IPR009057">
    <property type="entry name" value="Homeodomain-like_sf"/>
</dbReference>
<dbReference type="NCBIfam" id="NF033516">
    <property type="entry name" value="transpos_IS3"/>
    <property type="match status" value="1"/>
</dbReference>
<dbReference type="Pfam" id="PF01527">
    <property type="entry name" value="HTH_Tnp_1"/>
    <property type="match status" value="1"/>
</dbReference>
<feature type="coiled-coil region" evidence="2">
    <location>
        <begin position="59"/>
        <end position="93"/>
    </location>
</feature>
<dbReference type="GO" id="GO:0006313">
    <property type="term" value="P:DNA transposition"/>
    <property type="evidence" value="ECO:0007669"/>
    <property type="project" value="InterPro"/>
</dbReference>
<dbReference type="SUPFAM" id="SSF46689">
    <property type="entry name" value="Homeodomain-like"/>
    <property type="match status" value="1"/>
</dbReference>
<dbReference type="GO" id="GO:0004803">
    <property type="term" value="F:transposase activity"/>
    <property type="evidence" value="ECO:0007669"/>
    <property type="project" value="InterPro"/>
</dbReference>
<dbReference type="AlphaFoldDB" id="F0SVJ3"/>
<organism evidence="4 5">
    <name type="scientific">Syntrophobotulus glycolicus (strain DSM 8271 / FlGlyR)</name>
    <dbReference type="NCBI Taxonomy" id="645991"/>
    <lineage>
        <taxon>Bacteria</taxon>
        <taxon>Bacillati</taxon>
        <taxon>Bacillota</taxon>
        <taxon>Clostridia</taxon>
        <taxon>Eubacteriales</taxon>
        <taxon>Desulfitobacteriaceae</taxon>
        <taxon>Syntrophobotulus</taxon>
    </lineage>
</organism>
<accession>F0SVJ3</accession>
<dbReference type="STRING" id="645991.Sgly_0096"/>
<evidence type="ECO:0000259" key="3">
    <source>
        <dbReference type="PROSITE" id="PS50994"/>
    </source>
</evidence>